<reference evidence="15" key="1">
    <citation type="submission" date="2025-08" db="UniProtKB">
        <authorList>
            <consortium name="RefSeq"/>
        </authorList>
    </citation>
    <scope>IDENTIFICATION</scope>
    <source>
        <tissue evidence="15">Testes</tissue>
    </source>
</reference>
<evidence type="ECO:0000256" key="3">
    <source>
        <dbReference type="ARBA" id="ARBA00004367"/>
    </source>
</evidence>
<comment type="subcellular location">
    <subcellularLocation>
        <location evidence="3">Endoplasmic reticulum membrane</location>
        <topology evidence="3">Peripheral membrane protein</topology>
        <orientation evidence="3">Lumenal side</orientation>
    </subcellularLocation>
    <subcellularLocation>
        <location evidence="4">Rough endoplasmic reticulum</location>
    </subcellularLocation>
</comment>
<keyword evidence="6 12" id="KW-0732">Signal</keyword>
<accession>A0ABM0LVT7</accession>
<dbReference type="RefSeq" id="XP_006811878.1">
    <property type="nucleotide sequence ID" value="XM_006811815.1"/>
</dbReference>
<protein>
    <submittedName>
        <fullName evidence="15">Procollagen-lysine,2-oxoglutarate 5-dioxygenase 1-like</fullName>
    </submittedName>
</protein>
<dbReference type="Proteomes" id="UP000694865">
    <property type="component" value="Unplaced"/>
</dbReference>
<feature type="signal peptide" evidence="12">
    <location>
        <begin position="1"/>
        <end position="29"/>
    </location>
</feature>
<evidence type="ECO:0000259" key="13">
    <source>
        <dbReference type="PROSITE" id="PS51471"/>
    </source>
</evidence>
<evidence type="ECO:0000256" key="5">
    <source>
        <dbReference type="ARBA" id="ARBA00022723"/>
    </source>
</evidence>
<evidence type="ECO:0000256" key="2">
    <source>
        <dbReference type="ARBA" id="ARBA00001961"/>
    </source>
</evidence>
<dbReference type="InterPro" id="IPR050757">
    <property type="entry name" value="Collagen_mod_GT25"/>
</dbReference>
<evidence type="ECO:0000256" key="7">
    <source>
        <dbReference type="ARBA" id="ARBA00022964"/>
    </source>
</evidence>
<name>A0ABM0LVT7_SACKO</name>
<organism evidence="14 15">
    <name type="scientific">Saccoglossus kowalevskii</name>
    <name type="common">Acorn worm</name>
    <dbReference type="NCBI Taxonomy" id="10224"/>
    <lineage>
        <taxon>Eukaryota</taxon>
        <taxon>Metazoa</taxon>
        <taxon>Hemichordata</taxon>
        <taxon>Enteropneusta</taxon>
        <taxon>Harrimaniidae</taxon>
        <taxon>Saccoglossus</taxon>
    </lineage>
</organism>
<evidence type="ECO:0000256" key="8">
    <source>
        <dbReference type="ARBA" id="ARBA00023002"/>
    </source>
</evidence>
<dbReference type="InterPro" id="IPR006620">
    <property type="entry name" value="Pro_4_hyd_alph"/>
</dbReference>
<dbReference type="PANTHER" id="PTHR10730:SF45">
    <property type="entry name" value="PROCOLLAGEN-LYSINE,2-OXOGLUTARATE 5-DIOXYGENASE"/>
    <property type="match status" value="1"/>
</dbReference>
<keyword evidence="14" id="KW-1185">Reference proteome</keyword>
<evidence type="ECO:0000256" key="11">
    <source>
        <dbReference type="ARBA" id="ARBA00023180"/>
    </source>
</evidence>
<dbReference type="PROSITE" id="PS51471">
    <property type="entry name" value="FE2OG_OXY"/>
    <property type="match status" value="1"/>
</dbReference>
<dbReference type="Pfam" id="PF25342">
    <property type="entry name" value="GT_PLOD"/>
    <property type="match status" value="1"/>
</dbReference>
<comment type="cofactor">
    <cofactor evidence="1">
        <name>Fe(2+)</name>
        <dbReference type="ChEBI" id="CHEBI:29033"/>
    </cofactor>
</comment>
<evidence type="ECO:0000313" key="15">
    <source>
        <dbReference type="RefSeq" id="XP_006811878.1"/>
    </source>
</evidence>
<dbReference type="InterPro" id="IPR001006">
    <property type="entry name" value="Procol_lys_dOase"/>
</dbReference>
<proteinExistence type="predicted"/>
<sequence>MASCVSFQKFFSAICVVSFSFLLENTILSIDAKEDGESKLFVAIGKENLVIFTVATEETDGYKRFMRSVEKNGLSEYLQVLGLGVEWQGGDMNNIGGGQKVRLLKDGLEKYKDEKDLVIMFVDSYDVLFTAGIMKKFHKMEARVVFSAEHYLWPDKSLGSKYPKIEKGLPYLNSGMFMGYAEEIWKIVSHEDIKNSGDDQLYYTKIFLDPQLREELNMKLDNLAVLFQNLHGEEDYPSVMLAIFIEYPTPFITEFFQKIANLSYPKNKIDIFIHNSAAFHELDVSDFLDDYSEVYSSVRELPPSYSLSEYEARNRGLKYFLGLKCQYYFTVDSVSHIDNPNTLKLLIEQNRGIIDNLFITLRGYHQQQLVYLTSGGVFMYVSNMVEYGHLVNPETFSDYLEQKHPDMYQMFDNPEDWEERYVHHDWSKQLMPNANISMPCPDVYSYPLMSETFAQHLIEEMEYYGQWSGGGNQDSRLAGGYENVPTRDIHMNQINFEQHWLHFIKEHVCPIQERVYPGYYSKANAIMNFVVRYKPDEQASLRPHHDSSTFTINVALNKRGVDYEGGGARFIRYNCSAIGMDVGHTLMHPGRLTHFHEGLPTTRGTRYIMVSFIDP</sequence>
<evidence type="ECO:0000256" key="4">
    <source>
        <dbReference type="ARBA" id="ARBA00004427"/>
    </source>
</evidence>
<dbReference type="PANTHER" id="PTHR10730">
    <property type="entry name" value="PROCOLLAGEN-LYSINE,2-OXOGLUTARATE 5-DIOXYGENASE/GLYCOSYLTRANSFERASE 25 FAMILY MEMBER"/>
    <property type="match status" value="1"/>
</dbReference>
<feature type="chain" id="PRO_5047123434" evidence="12">
    <location>
        <begin position="30"/>
        <end position="615"/>
    </location>
</feature>
<evidence type="ECO:0000313" key="14">
    <source>
        <dbReference type="Proteomes" id="UP000694865"/>
    </source>
</evidence>
<keyword evidence="10" id="KW-0472">Membrane</keyword>
<evidence type="ECO:0000256" key="9">
    <source>
        <dbReference type="ARBA" id="ARBA00023004"/>
    </source>
</evidence>
<dbReference type="InterPro" id="IPR005123">
    <property type="entry name" value="Oxoglu/Fe-dep_dioxygenase_dom"/>
</dbReference>
<keyword evidence="7" id="KW-0223">Dioxygenase</keyword>
<evidence type="ECO:0000256" key="6">
    <source>
        <dbReference type="ARBA" id="ARBA00022729"/>
    </source>
</evidence>
<dbReference type="InterPro" id="IPR044861">
    <property type="entry name" value="IPNS-like_FE2OG_OXY"/>
</dbReference>
<gene>
    <name evidence="15" type="primary">LOC102806723</name>
</gene>
<dbReference type="SMART" id="SM00702">
    <property type="entry name" value="P4Hc"/>
    <property type="match status" value="1"/>
</dbReference>
<evidence type="ECO:0000256" key="10">
    <source>
        <dbReference type="ARBA" id="ARBA00023136"/>
    </source>
</evidence>
<comment type="cofactor">
    <cofactor evidence="2">
        <name>L-ascorbate</name>
        <dbReference type="ChEBI" id="CHEBI:38290"/>
    </cofactor>
</comment>
<evidence type="ECO:0000256" key="1">
    <source>
        <dbReference type="ARBA" id="ARBA00001954"/>
    </source>
</evidence>
<keyword evidence="11" id="KW-0325">Glycoprotein</keyword>
<dbReference type="GeneID" id="102806723"/>
<dbReference type="InterPro" id="IPR057589">
    <property type="entry name" value="GT_PLOD"/>
</dbReference>
<keyword evidence="9" id="KW-0408">Iron</keyword>
<dbReference type="Pfam" id="PF03171">
    <property type="entry name" value="2OG-FeII_Oxy"/>
    <property type="match status" value="1"/>
</dbReference>
<dbReference type="Gene3D" id="2.60.120.620">
    <property type="entry name" value="q2cbj1_9rhob like domain"/>
    <property type="match status" value="1"/>
</dbReference>
<feature type="domain" description="Fe2OG dioxygenase" evidence="13">
    <location>
        <begin position="522"/>
        <end position="615"/>
    </location>
</feature>
<keyword evidence="8" id="KW-0560">Oxidoreductase</keyword>
<keyword evidence="5" id="KW-0479">Metal-binding</keyword>
<evidence type="ECO:0000256" key="12">
    <source>
        <dbReference type="SAM" id="SignalP"/>
    </source>
</evidence>
<dbReference type="PROSITE" id="PS01325">
    <property type="entry name" value="LYS_HYDROXYLASE"/>
    <property type="match status" value="1"/>
</dbReference>